<proteinExistence type="predicted"/>
<gene>
    <name evidence="1" type="ORF">DDR33_08840</name>
</gene>
<dbReference type="OrthoDB" id="960108at2"/>
<dbReference type="EMBL" id="QEAS01000006">
    <property type="protein sequence ID" value="PWG81026.1"/>
    <property type="molecule type" value="Genomic_DNA"/>
</dbReference>
<keyword evidence="2" id="KW-1185">Reference proteome</keyword>
<comment type="caution">
    <text evidence="1">The sequence shown here is derived from an EMBL/GenBank/DDBJ whole genome shotgun (WGS) entry which is preliminary data.</text>
</comment>
<dbReference type="Proteomes" id="UP000245647">
    <property type="component" value="Unassembled WGS sequence"/>
</dbReference>
<accession>A0A2U2PHY8</accession>
<organism evidence="1 2">
    <name type="scientific">Pararcticibacter amylolyticus</name>
    <dbReference type="NCBI Taxonomy" id="2173175"/>
    <lineage>
        <taxon>Bacteria</taxon>
        <taxon>Pseudomonadati</taxon>
        <taxon>Bacteroidota</taxon>
        <taxon>Sphingobacteriia</taxon>
        <taxon>Sphingobacteriales</taxon>
        <taxon>Sphingobacteriaceae</taxon>
        <taxon>Pararcticibacter</taxon>
    </lineage>
</organism>
<protein>
    <submittedName>
        <fullName evidence="1">Uncharacterized protein</fullName>
    </submittedName>
</protein>
<sequence length="68" mass="8176">MNKIRTAEEMFAHVEAWKESGLSQKAYCHEHMIAYHLFPYWTKRYRMLTLRSICPDSQRLLISLSLML</sequence>
<dbReference type="AlphaFoldDB" id="A0A2U2PHY8"/>
<dbReference type="RefSeq" id="WP_109415410.1">
    <property type="nucleotide sequence ID" value="NZ_QEAS01000006.1"/>
</dbReference>
<dbReference type="NCBIfam" id="NF047593">
    <property type="entry name" value="IS66_ISAeme5_TnpA"/>
    <property type="match status" value="1"/>
</dbReference>
<name>A0A2U2PHY8_9SPHI</name>
<evidence type="ECO:0000313" key="1">
    <source>
        <dbReference type="EMBL" id="PWG81026.1"/>
    </source>
</evidence>
<reference evidence="1 2" key="1">
    <citation type="submission" date="2018-04" db="EMBL/GenBank/DDBJ databases">
        <title>Pedobacter chongqingensis sp. nov., isolated from a rottenly hemp rope.</title>
        <authorList>
            <person name="Cai Y."/>
        </authorList>
    </citation>
    <scope>NUCLEOTIDE SEQUENCE [LARGE SCALE GENOMIC DNA]</scope>
    <source>
        <strain evidence="1 2">FJ4-8</strain>
    </source>
</reference>
<evidence type="ECO:0000313" key="2">
    <source>
        <dbReference type="Proteomes" id="UP000245647"/>
    </source>
</evidence>